<keyword evidence="2" id="KW-1185">Reference proteome</keyword>
<evidence type="ECO:0000313" key="1">
    <source>
        <dbReference type="EMBL" id="MFK7641567.1"/>
    </source>
</evidence>
<proteinExistence type="predicted"/>
<comment type="caution">
    <text evidence="1">The sequence shown here is derived from an EMBL/GenBank/DDBJ whole genome shotgun (WGS) entry which is preliminary data.</text>
</comment>
<dbReference type="Proteomes" id="UP001621964">
    <property type="component" value="Unassembled WGS sequence"/>
</dbReference>
<sequence>MIGNTCKSSGEFYGKFGKTAKRPSEKEFSDGLFAVLDKTYSFARFR</sequence>
<organism evidence="1 2">
    <name type="scientific">Neisseria oralis</name>
    <dbReference type="NCBI Taxonomy" id="1107316"/>
    <lineage>
        <taxon>Bacteria</taxon>
        <taxon>Pseudomonadati</taxon>
        <taxon>Pseudomonadota</taxon>
        <taxon>Betaproteobacteria</taxon>
        <taxon>Neisseriales</taxon>
        <taxon>Neisseriaceae</taxon>
        <taxon>Neisseria</taxon>
    </lineage>
</organism>
<protein>
    <submittedName>
        <fullName evidence="1">Uncharacterized protein</fullName>
    </submittedName>
</protein>
<accession>A0ABW8Q416</accession>
<gene>
    <name evidence="1" type="ORF">ACI43T_03520</name>
</gene>
<dbReference type="RefSeq" id="WP_405385560.1">
    <property type="nucleotide sequence ID" value="NZ_JBJGEB010000003.1"/>
</dbReference>
<dbReference type="EMBL" id="JBJGEB010000003">
    <property type="protein sequence ID" value="MFK7641567.1"/>
    <property type="molecule type" value="Genomic_DNA"/>
</dbReference>
<name>A0ABW8Q416_9NEIS</name>
<reference evidence="1 2" key="1">
    <citation type="submission" date="2024-11" db="EMBL/GenBank/DDBJ databases">
        <authorList>
            <person name="Mikucki A.G."/>
            <person name="Kahler C.M."/>
        </authorList>
    </citation>
    <scope>NUCLEOTIDE SEQUENCE [LARGE SCALE GENOMIC DNA]</scope>
    <source>
        <strain evidence="1 2">EXNM717</strain>
    </source>
</reference>
<evidence type="ECO:0000313" key="2">
    <source>
        <dbReference type="Proteomes" id="UP001621964"/>
    </source>
</evidence>